<accession>B8IET2</accession>
<proteinExistence type="predicted"/>
<keyword evidence="3" id="KW-1185">Reference proteome</keyword>
<gene>
    <name evidence="2" type="ordered locus">Mnod_6660</name>
</gene>
<dbReference type="Proteomes" id="UP000008207">
    <property type="component" value="Chromosome"/>
</dbReference>
<feature type="compositionally biased region" description="Low complexity" evidence="1">
    <location>
        <begin position="118"/>
        <end position="131"/>
    </location>
</feature>
<protein>
    <submittedName>
        <fullName evidence="2">Uncharacterized protein</fullName>
    </submittedName>
</protein>
<dbReference type="AlphaFoldDB" id="B8IET2"/>
<dbReference type="STRING" id="460265.Mnod_6660"/>
<sequence>MLRLSPSSEPCWLDLLPGVRVRVRPVTVAMMLAAREAVSKVIRSDDREDLDLRTNIALVGELARRAIIEWEGVGDADGVPVPATPETVDLLMTVWAAFDEFDSRYVIPALKRDAEKNASSSSPPGTSAGETNTALPVV</sequence>
<dbReference type="OrthoDB" id="7585945at2"/>
<name>B8IET2_METNO</name>
<feature type="region of interest" description="Disordered" evidence="1">
    <location>
        <begin position="115"/>
        <end position="138"/>
    </location>
</feature>
<dbReference type="KEGG" id="mno:Mnod_6660"/>
<evidence type="ECO:0000313" key="2">
    <source>
        <dbReference type="EMBL" id="ACL61425.1"/>
    </source>
</evidence>
<reference evidence="2 3" key="1">
    <citation type="submission" date="2009-01" db="EMBL/GenBank/DDBJ databases">
        <title>Complete sequence of chromosome of Methylobacterium nodulans ORS 2060.</title>
        <authorList>
            <consortium name="US DOE Joint Genome Institute"/>
            <person name="Lucas S."/>
            <person name="Copeland A."/>
            <person name="Lapidus A."/>
            <person name="Glavina del Rio T."/>
            <person name="Dalin E."/>
            <person name="Tice H."/>
            <person name="Bruce D."/>
            <person name="Goodwin L."/>
            <person name="Pitluck S."/>
            <person name="Sims D."/>
            <person name="Brettin T."/>
            <person name="Detter J.C."/>
            <person name="Han C."/>
            <person name="Larimer F."/>
            <person name="Land M."/>
            <person name="Hauser L."/>
            <person name="Kyrpides N."/>
            <person name="Ivanova N."/>
            <person name="Marx C.J."/>
            <person name="Richardson P."/>
        </authorList>
    </citation>
    <scope>NUCLEOTIDE SEQUENCE [LARGE SCALE GENOMIC DNA]</scope>
    <source>
        <strain evidence="3">LMG 21967 / CNCM I-2342 / ORS 2060</strain>
    </source>
</reference>
<dbReference type="HOGENOM" id="CLU_119921_0_0_5"/>
<dbReference type="eggNOG" id="ENOG502ZBQE">
    <property type="taxonomic scope" value="Bacteria"/>
</dbReference>
<evidence type="ECO:0000256" key="1">
    <source>
        <dbReference type="SAM" id="MobiDB-lite"/>
    </source>
</evidence>
<organism evidence="2 3">
    <name type="scientific">Methylobacterium nodulans (strain LMG 21967 / CNCM I-2342 / ORS 2060)</name>
    <dbReference type="NCBI Taxonomy" id="460265"/>
    <lineage>
        <taxon>Bacteria</taxon>
        <taxon>Pseudomonadati</taxon>
        <taxon>Pseudomonadota</taxon>
        <taxon>Alphaproteobacteria</taxon>
        <taxon>Hyphomicrobiales</taxon>
        <taxon>Methylobacteriaceae</taxon>
        <taxon>Methylobacterium</taxon>
    </lineage>
</organism>
<dbReference type="EMBL" id="CP001349">
    <property type="protein sequence ID" value="ACL61425.1"/>
    <property type="molecule type" value="Genomic_DNA"/>
</dbReference>
<evidence type="ECO:0000313" key="3">
    <source>
        <dbReference type="Proteomes" id="UP000008207"/>
    </source>
</evidence>